<evidence type="ECO:0000259" key="4">
    <source>
        <dbReference type="PROSITE" id="PS01124"/>
    </source>
</evidence>
<dbReference type="PANTHER" id="PTHR47894">
    <property type="entry name" value="HTH-TYPE TRANSCRIPTIONAL REGULATOR GADX"/>
    <property type="match status" value="1"/>
</dbReference>
<dbReference type="GO" id="GO:0000976">
    <property type="term" value="F:transcription cis-regulatory region binding"/>
    <property type="evidence" value="ECO:0007669"/>
    <property type="project" value="TreeGrafter"/>
</dbReference>
<dbReference type="PRINTS" id="PR00032">
    <property type="entry name" value="HTHARAC"/>
</dbReference>
<organism evidence="5 6">
    <name type="scientific">Denitratisoma oestradiolicum</name>
    <dbReference type="NCBI Taxonomy" id="311182"/>
    <lineage>
        <taxon>Bacteria</taxon>
        <taxon>Pseudomonadati</taxon>
        <taxon>Pseudomonadota</taxon>
        <taxon>Betaproteobacteria</taxon>
        <taxon>Nitrosomonadales</taxon>
        <taxon>Sterolibacteriaceae</taxon>
        <taxon>Denitratisoma</taxon>
    </lineage>
</organism>
<name>A0A6S6Y3T4_9PROT</name>
<gene>
    <name evidence="5" type="ORF">DENOEST_2908</name>
</gene>
<dbReference type="InterPro" id="IPR018060">
    <property type="entry name" value="HTH_AraC"/>
</dbReference>
<dbReference type="KEGG" id="doe:DENOEST_2908"/>
<dbReference type="InterPro" id="IPR032687">
    <property type="entry name" value="AraC-type_N"/>
</dbReference>
<evidence type="ECO:0000313" key="5">
    <source>
        <dbReference type="EMBL" id="CAB1370067.1"/>
    </source>
</evidence>
<dbReference type="PROSITE" id="PS00041">
    <property type="entry name" value="HTH_ARAC_FAMILY_1"/>
    <property type="match status" value="1"/>
</dbReference>
<dbReference type="AlphaFoldDB" id="A0A6S6Y3T4"/>
<dbReference type="PROSITE" id="PS01124">
    <property type="entry name" value="HTH_ARAC_FAMILY_2"/>
    <property type="match status" value="1"/>
</dbReference>
<sequence>MAVISMNYAAWLADFVYASYGVVPIQLLEDTGIGEQNLANPAAEITEGQHVTLLRNAMRLSRDPALGLELGIHRHISTLDRFGFAMMCCETFREALRVGNEYQRVIGRFSGRLLFLSFHEEGRNASFQIEVAPELGDLAQFAVEEILGSILSNTRWVTGRELPVRELCCAYPRPAHWANYRKYFSCPIQFDAPRNQIRFDASFLDTPLPLASSHAALMYRAHCQRLVGQDLADPEGLVAGIRARLLTSADCTLTLEACAEALSISARTLRRKLHESGCSYQDIVDDARASLARRYLESSRLSVETIAERLGFSEPTSFSRAFRRWTGMSPRAFRNRDSQVGAHGHPHRPPSDPS</sequence>
<dbReference type="Pfam" id="PF12833">
    <property type="entry name" value="HTH_18"/>
    <property type="match status" value="1"/>
</dbReference>
<feature type="domain" description="HTH araC/xylS-type" evidence="4">
    <location>
        <begin position="235"/>
        <end position="336"/>
    </location>
</feature>
<keyword evidence="1" id="KW-0805">Transcription regulation</keyword>
<keyword evidence="6" id="KW-1185">Reference proteome</keyword>
<evidence type="ECO:0000256" key="2">
    <source>
        <dbReference type="ARBA" id="ARBA00023125"/>
    </source>
</evidence>
<dbReference type="SUPFAM" id="SSF46689">
    <property type="entry name" value="Homeodomain-like"/>
    <property type="match status" value="1"/>
</dbReference>
<dbReference type="Gene3D" id="1.10.10.60">
    <property type="entry name" value="Homeodomain-like"/>
    <property type="match status" value="1"/>
</dbReference>
<evidence type="ECO:0000313" key="6">
    <source>
        <dbReference type="Proteomes" id="UP000515733"/>
    </source>
</evidence>
<dbReference type="PANTHER" id="PTHR47894:SF1">
    <property type="entry name" value="HTH-TYPE TRANSCRIPTIONAL REGULATOR VQSM"/>
    <property type="match status" value="1"/>
</dbReference>
<dbReference type="InterPro" id="IPR018062">
    <property type="entry name" value="HTH_AraC-typ_CS"/>
</dbReference>
<dbReference type="Proteomes" id="UP000515733">
    <property type="component" value="Chromosome"/>
</dbReference>
<protein>
    <recommendedName>
        <fullName evidence="4">HTH araC/xylS-type domain-containing protein</fullName>
    </recommendedName>
</protein>
<dbReference type="SMART" id="SM00342">
    <property type="entry name" value="HTH_ARAC"/>
    <property type="match status" value="1"/>
</dbReference>
<evidence type="ECO:0000256" key="1">
    <source>
        <dbReference type="ARBA" id="ARBA00023015"/>
    </source>
</evidence>
<dbReference type="InterPro" id="IPR009057">
    <property type="entry name" value="Homeodomain-like_sf"/>
</dbReference>
<dbReference type="InterPro" id="IPR020449">
    <property type="entry name" value="Tscrpt_reg_AraC-type_HTH"/>
</dbReference>
<accession>A0A6S6Y3T4</accession>
<dbReference type="GO" id="GO:0005829">
    <property type="term" value="C:cytosol"/>
    <property type="evidence" value="ECO:0007669"/>
    <property type="project" value="TreeGrafter"/>
</dbReference>
<reference evidence="5 6" key="1">
    <citation type="submission" date="2020-03" db="EMBL/GenBank/DDBJ databases">
        <authorList>
            <consortium name="Genoscope - CEA"/>
            <person name="William W."/>
        </authorList>
    </citation>
    <scope>NUCLEOTIDE SEQUENCE [LARGE SCALE GENOMIC DNA]</scope>
    <source>
        <strain evidence="6">DSM 16959</strain>
    </source>
</reference>
<proteinExistence type="predicted"/>
<keyword evidence="3" id="KW-0804">Transcription</keyword>
<evidence type="ECO:0000256" key="3">
    <source>
        <dbReference type="ARBA" id="ARBA00023163"/>
    </source>
</evidence>
<dbReference type="GO" id="GO:0003700">
    <property type="term" value="F:DNA-binding transcription factor activity"/>
    <property type="evidence" value="ECO:0007669"/>
    <property type="project" value="InterPro"/>
</dbReference>
<dbReference type="Pfam" id="PF12625">
    <property type="entry name" value="Arabinose_bd"/>
    <property type="match status" value="1"/>
</dbReference>
<keyword evidence="2" id="KW-0238">DNA-binding</keyword>
<dbReference type="EMBL" id="LR778301">
    <property type="protein sequence ID" value="CAB1370067.1"/>
    <property type="molecule type" value="Genomic_DNA"/>
</dbReference>